<proteinExistence type="predicted"/>
<dbReference type="Proteomes" id="UP000019141">
    <property type="component" value="Unassembled WGS sequence"/>
</dbReference>
<comment type="caution">
    <text evidence="2">The sequence shown here is derived from an EMBL/GenBank/DDBJ whole genome shotgun (WGS) entry which is preliminary data.</text>
</comment>
<keyword evidence="1" id="KW-0732">Signal</keyword>
<sequence length="162" mass="17707">MQRSFLILALCLMGLTASLTLTISNAIAGQTEREAALFIRNALDSSSPFSYWHGGKTASPTIYFYMQHRAWNEGNHVMRHEGTKLLSCVASLLGTTLRDGTKLIPAAAAAPHRYRILINPRPPGGGTQLAAEGLAQSQVCPKGHEQELILRLLWSKANPHTF</sequence>
<organism evidence="2 3">
    <name type="scientific">Entotheonella factor</name>
    <dbReference type="NCBI Taxonomy" id="1429438"/>
    <lineage>
        <taxon>Bacteria</taxon>
        <taxon>Pseudomonadati</taxon>
        <taxon>Nitrospinota/Tectimicrobiota group</taxon>
        <taxon>Candidatus Tectimicrobiota</taxon>
        <taxon>Candidatus Entotheonellia</taxon>
        <taxon>Candidatus Entotheonellales</taxon>
        <taxon>Candidatus Entotheonellaceae</taxon>
        <taxon>Candidatus Entotheonella</taxon>
    </lineage>
</organism>
<gene>
    <name evidence="2" type="ORF">ETSY1_44875</name>
</gene>
<dbReference type="AlphaFoldDB" id="W4L3A8"/>
<protein>
    <submittedName>
        <fullName evidence="2">Uncharacterized protein</fullName>
    </submittedName>
</protein>
<evidence type="ECO:0000313" key="3">
    <source>
        <dbReference type="Proteomes" id="UP000019141"/>
    </source>
</evidence>
<dbReference type="EMBL" id="AZHW01001621">
    <property type="protein sequence ID" value="ETW92160.1"/>
    <property type="molecule type" value="Genomic_DNA"/>
</dbReference>
<feature type="chain" id="PRO_5004845602" evidence="1">
    <location>
        <begin position="29"/>
        <end position="162"/>
    </location>
</feature>
<reference evidence="2 3" key="1">
    <citation type="journal article" date="2014" name="Nature">
        <title>An environmental bacterial taxon with a large and distinct metabolic repertoire.</title>
        <authorList>
            <person name="Wilson M.C."/>
            <person name="Mori T."/>
            <person name="Ruckert C."/>
            <person name="Uria A.R."/>
            <person name="Helf M.J."/>
            <person name="Takada K."/>
            <person name="Gernert C."/>
            <person name="Steffens U.A."/>
            <person name="Heycke N."/>
            <person name="Schmitt S."/>
            <person name="Rinke C."/>
            <person name="Helfrich E.J."/>
            <person name="Brachmann A.O."/>
            <person name="Gurgui C."/>
            <person name="Wakimoto T."/>
            <person name="Kracht M."/>
            <person name="Crusemann M."/>
            <person name="Hentschel U."/>
            <person name="Abe I."/>
            <person name="Matsunaga S."/>
            <person name="Kalinowski J."/>
            <person name="Takeyama H."/>
            <person name="Piel J."/>
        </authorList>
    </citation>
    <scope>NUCLEOTIDE SEQUENCE [LARGE SCALE GENOMIC DNA]</scope>
    <source>
        <strain evidence="3">TSY1</strain>
    </source>
</reference>
<evidence type="ECO:0000313" key="2">
    <source>
        <dbReference type="EMBL" id="ETW92160.1"/>
    </source>
</evidence>
<keyword evidence="3" id="KW-1185">Reference proteome</keyword>
<feature type="signal peptide" evidence="1">
    <location>
        <begin position="1"/>
        <end position="28"/>
    </location>
</feature>
<accession>W4L3A8</accession>
<name>W4L3A8_ENTF1</name>
<evidence type="ECO:0000256" key="1">
    <source>
        <dbReference type="SAM" id="SignalP"/>
    </source>
</evidence>
<dbReference type="HOGENOM" id="CLU_1640696_0_0_7"/>